<dbReference type="InterPro" id="IPR010610">
    <property type="entry name" value="EryCIII-like_C"/>
</dbReference>
<dbReference type="InterPro" id="IPR002213">
    <property type="entry name" value="UDP_glucos_trans"/>
</dbReference>
<keyword evidence="2" id="KW-0328">Glycosyltransferase</keyword>
<dbReference type="GO" id="GO:0008194">
    <property type="term" value="F:UDP-glycosyltransferase activity"/>
    <property type="evidence" value="ECO:0007669"/>
    <property type="project" value="InterPro"/>
</dbReference>
<evidence type="ECO:0000313" key="7">
    <source>
        <dbReference type="Proteomes" id="UP000256269"/>
    </source>
</evidence>
<dbReference type="EMBL" id="QUNO01000017">
    <property type="protein sequence ID" value="REH35702.1"/>
    <property type="molecule type" value="Genomic_DNA"/>
</dbReference>
<dbReference type="Pfam" id="PF06722">
    <property type="entry name" value="EryCIII-like_C"/>
    <property type="match status" value="1"/>
</dbReference>
<accession>A0A3E0H056</accession>
<dbReference type="RefSeq" id="WP_116179772.1">
    <property type="nucleotide sequence ID" value="NZ_CP144375.1"/>
</dbReference>
<feature type="domain" description="Erythromycin biosynthesis protein CIII-like N-terminal" evidence="5">
    <location>
        <begin position="22"/>
        <end position="215"/>
    </location>
</feature>
<gene>
    <name evidence="6" type="ORF">BCF44_11790</name>
</gene>
<protein>
    <submittedName>
        <fullName evidence="6">UDP:flavonoid glycosyltransferase YjiC (YdhE family)</fullName>
    </submittedName>
</protein>
<keyword evidence="3 6" id="KW-0808">Transferase</keyword>
<reference evidence="6 7" key="1">
    <citation type="submission" date="2018-08" db="EMBL/GenBank/DDBJ databases">
        <title>Genomic Encyclopedia of Archaeal and Bacterial Type Strains, Phase II (KMG-II): from individual species to whole genera.</title>
        <authorList>
            <person name="Goeker M."/>
        </authorList>
    </citation>
    <scope>NUCLEOTIDE SEQUENCE [LARGE SCALE GENOMIC DNA]</scope>
    <source>
        <strain evidence="6 7">DSM 45791</strain>
    </source>
</reference>
<dbReference type="Pfam" id="PF21036">
    <property type="entry name" value="EryCIII-like_N"/>
    <property type="match status" value="1"/>
</dbReference>
<evidence type="ECO:0000259" key="4">
    <source>
        <dbReference type="Pfam" id="PF06722"/>
    </source>
</evidence>
<sequence>MRVLLASWGWPSHYFPLVPTGWAFRSAGHDVRVATQPGLVDVVLNSGLPAVAVGRDIDVPDIVRKARERLAPGARPAAPFFFDPYLAAAESMVDDLLRRAESERPDLVVYEPTTYAAPLVAARLGIPRVRQLWGPDFLWQLRDRERAALAPLAERLGLDGISPATDDTLDPCPAGMRVATEYRRHPVRYVPYNGNAAVPDLPPRGDRPRVCVTIGSTLPKIGGQPDSLGETLAALADFDVVLATSAPPSTAVPPHVTVMESVPFTALLPTCDVLVHQGGPGTMMTALALGVPQLVLPSFLPEQPFYADKIVRQGAALALRPASATATAVADRVARLVRDPAFRSAAARLRAENDALPSPADAVSALAHNGSSHVL</sequence>
<dbReference type="PANTHER" id="PTHR48050:SF13">
    <property type="entry name" value="STEROL 3-BETA-GLUCOSYLTRANSFERASE UGT80A2"/>
    <property type="match status" value="1"/>
</dbReference>
<dbReference type="CDD" id="cd03784">
    <property type="entry name" value="GT1_Gtf-like"/>
    <property type="match status" value="1"/>
</dbReference>
<dbReference type="InterPro" id="IPR048284">
    <property type="entry name" value="EryCIII-like_N"/>
</dbReference>
<feature type="domain" description="Erythromycin biosynthesis protein CIII-like C-terminal" evidence="4">
    <location>
        <begin position="232"/>
        <end position="366"/>
    </location>
</feature>
<keyword evidence="7" id="KW-1185">Reference proteome</keyword>
<evidence type="ECO:0000256" key="3">
    <source>
        <dbReference type="ARBA" id="ARBA00022679"/>
    </source>
</evidence>
<dbReference type="SUPFAM" id="SSF53756">
    <property type="entry name" value="UDP-Glycosyltransferase/glycogen phosphorylase"/>
    <property type="match status" value="1"/>
</dbReference>
<evidence type="ECO:0000259" key="5">
    <source>
        <dbReference type="Pfam" id="PF21036"/>
    </source>
</evidence>
<dbReference type="InterPro" id="IPR050426">
    <property type="entry name" value="Glycosyltransferase_28"/>
</dbReference>
<name>A0A3E0H056_9PSEU</name>
<evidence type="ECO:0000256" key="2">
    <source>
        <dbReference type="ARBA" id="ARBA00022676"/>
    </source>
</evidence>
<comment type="caution">
    <text evidence="6">The sequence shown here is derived from an EMBL/GenBank/DDBJ whole genome shotgun (WGS) entry which is preliminary data.</text>
</comment>
<organism evidence="6 7">
    <name type="scientific">Kutzneria buriramensis</name>
    <dbReference type="NCBI Taxonomy" id="1045776"/>
    <lineage>
        <taxon>Bacteria</taxon>
        <taxon>Bacillati</taxon>
        <taxon>Actinomycetota</taxon>
        <taxon>Actinomycetes</taxon>
        <taxon>Pseudonocardiales</taxon>
        <taxon>Pseudonocardiaceae</taxon>
        <taxon>Kutzneria</taxon>
    </lineage>
</organism>
<evidence type="ECO:0000313" key="6">
    <source>
        <dbReference type="EMBL" id="REH35702.1"/>
    </source>
</evidence>
<dbReference type="GO" id="GO:0016758">
    <property type="term" value="F:hexosyltransferase activity"/>
    <property type="evidence" value="ECO:0007669"/>
    <property type="project" value="UniProtKB-ARBA"/>
</dbReference>
<dbReference type="GO" id="GO:0017000">
    <property type="term" value="P:antibiotic biosynthetic process"/>
    <property type="evidence" value="ECO:0007669"/>
    <property type="project" value="UniProtKB-ARBA"/>
</dbReference>
<comment type="similarity">
    <text evidence="1">Belongs to the glycosyltransferase 28 family.</text>
</comment>
<dbReference type="AlphaFoldDB" id="A0A3E0H056"/>
<dbReference type="Proteomes" id="UP000256269">
    <property type="component" value="Unassembled WGS sequence"/>
</dbReference>
<dbReference type="OrthoDB" id="5488434at2"/>
<proteinExistence type="inferred from homology"/>
<dbReference type="PANTHER" id="PTHR48050">
    <property type="entry name" value="STEROL 3-BETA-GLUCOSYLTRANSFERASE"/>
    <property type="match status" value="1"/>
</dbReference>
<evidence type="ECO:0000256" key="1">
    <source>
        <dbReference type="ARBA" id="ARBA00006962"/>
    </source>
</evidence>
<dbReference type="Gene3D" id="3.40.50.2000">
    <property type="entry name" value="Glycogen Phosphorylase B"/>
    <property type="match status" value="2"/>
</dbReference>